<feature type="non-terminal residue" evidence="2">
    <location>
        <position position="1"/>
    </location>
</feature>
<dbReference type="OrthoDB" id="100722at2759"/>
<evidence type="ECO:0000313" key="2">
    <source>
        <dbReference type="EMBL" id="ETL88960.1"/>
    </source>
</evidence>
<evidence type="ECO:0000259" key="1">
    <source>
        <dbReference type="Pfam" id="PF04937"/>
    </source>
</evidence>
<name>W2KX64_PHYNI</name>
<dbReference type="SUPFAM" id="SSF53098">
    <property type="entry name" value="Ribonuclease H-like"/>
    <property type="match status" value="1"/>
</dbReference>
<reference evidence="2" key="1">
    <citation type="submission" date="2013-11" db="EMBL/GenBank/DDBJ databases">
        <title>The Genome Sequence of Phytophthora parasitica CHvinca01.</title>
        <authorList>
            <consortium name="The Broad Institute Genomics Platform"/>
            <person name="Russ C."/>
            <person name="Tyler B."/>
            <person name="Panabieres F."/>
            <person name="Shan W."/>
            <person name="Tripathy S."/>
            <person name="Grunwald N."/>
            <person name="Machado M."/>
            <person name="Johnson C.S."/>
            <person name="Arredondo F."/>
            <person name="Hong C."/>
            <person name="Coffey M."/>
            <person name="Young S.K."/>
            <person name="Zeng Q."/>
            <person name="Gargeya S."/>
            <person name="Fitzgerald M."/>
            <person name="Abouelleil A."/>
            <person name="Alvarado L."/>
            <person name="Chapman S.B."/>
            <person name="Gainer-Dewar J."/>
            <person name="Goldberg J."/>
            <person name="Griggs A."/>
            <person name="Gujja S."/>
            <person name="Hansen M."/>
            <person name="Howarth C."/>
            <person name="Imamovic A."/>
            <person name="Ireland A."/>
            <person name="Larimer J."/>
            <person name="McCowan C."/>
            <person name="Murphy C."/>
            <person name="Pearson M."/>
            <person name="Poon T.W."/>
            <person name="Priest M."/>
            <person name="Roberts A."/>
            <person name="Saif S."/>
            <person name="Shea T."/>
            <person name="Sykes S."/>
            <person name="Wortman J."/>
            <person name="Nusbaum C."/>
            <person name="Birren B."/>
        </authorList>
    </citation>
    <scope>NUCLEOTIDE SEQUENCE [LARGE SCALE GENOMIC DNA]</scope>
    <source>
        <strain evidence="2">CHvinca01</strain>
    </source>
</reference>
<dbReference type="InterPro" id="IPR012337">
    <property type="entry name" value="RNaseH-like_sf"/>
</dbReference>
<dbReference type="AlphaFoldDB" id="W2KX64"/>
<dbReference type="Pfam" id="PF04937">
    <property type="entry name" value="DUF659"/>
    <property type="match status" value="1"/>
</dbReference>
<feature type="domain" description="DUF659" evidence="1">
    <location>
        <begin position="21"/>
        <end position="168"/>
    </location>
</feature>
<gene>
    <name evidence="2" type="ORF">L917_12022</name>
</gene>
<dbReference type="GO" id="GO:0005634">
    <property type="term" value="C:nucleus"/>
    <property type="evidence" value="ECO:0007669"/>
    <property type="project" value="TreeGrafter"/>
</dbReference>
<dbReference type="Proteomes" id="UP000054423">
    <property type="component" value="Unassembled WGS sequence"/>
</dbReference>
<accession>W2KX64</accession>
<dbReference type="InterPro" id="IPR052717">
    <property type="entry name" value="Vacuolar_transposase_reg"/>
</dbReference>
<dbReference type="VEuPathDB" id="FungiDB:PPTG_13193"/>
<dbReference type="PANTHER" id="PTHR46169:SF29">
    <property type="entry name" value="DNA REPLICATION-RELATED ELEMENT FACTOR, ISOFORM A"/>
    <property type="match status" value="1"/>
</dbReference>
<dbReference type="InterPro" id="IPR007021">
    <property type="entry name" value="DUF659"/>
</dbReference>
<proteinExistence type="predicted"/>
<sequence length="348" mass="39335">KVEHKTLARALKVLTPSTILPSRQQLATSLLDASYEDFRSRLMLKVKVKKVTLTTDGCTDVNGKAVINYVLLAEDTTIFLESVYTGSESHDAPYLASDILRVMELLDFVSIAAVVADNTATNQLVRSTLQQKKPKVFFHGCIFHALHLVVKDLVGRLPWLGQLATDCRKLVRFLKKSQQLCLVLPADTRWGTIERCFSTIHDSAKILHAFVSSRGFLRARTKEQKAKRRHAYDTVVAKDFVKKLEKAIELLEIISKFEKAFETNTTPPSDVYHVFLTLPEAFRKMEMPISELGKIQQILDERFNFIYGDAHGVGYILDPRYLGKGMDEDTRGKCQGLHRNVARGRPGE</sequence>
<dbReference type="EMBL" id="KI680635">
    <property type="protein sequence ID" value="ETL88960.1"/>
    <property type="molecule type" value="Genomic_DNA"/>
</dbReference>
<dbReference type="PANTHER" id="PTHR46169">
    <property type="entry name" value="DNA REPLICATION-RELATED ELEMENT FACTOR, ISOFORM A"/>
    <property type="match status" value="1"/>
</dbReference>
<organism evidence="2">
    <name type="scientific">Phytophthora nicotianae</name>
    <name type="common">Potato buckeye rot agent</name>
    <name type="synonym">Phytophthora parasitica</name>
    <dbReference type="NCBI Taxonomy" id="4792"/>
    <lineage>
        <taxon>Eukaryota</taxon>
        <taxon>Sar</taxon>
        <taxon>Stramenopiles</taxon>
        <taxon>Oomycota</taxon>
        <taxon>Peronosporomycetes</taxon>
        <taxon>Peronosporales</taxon>
        <taxon>Peronosporaceae</taxon>
        <taxon>Phytophthora</taxon>
    </lineage>
</organism>
<dbReference type="GO" id="GO:0006357">
    <property type="term" value="P:regulation of transcription by RNA polymerase II"/>
    <property type="evidence" value="ECO:0007669"/>
    <property type="project" value="TreeGrafter"/>
</dbReference>
<protein>
    <recommendedName>
        <fullName evidence="1">DUF659 domain-containing protein</fullName>
    </recommendedName>
</protein>